<protein>
    <submittedName>
        <fullName evidence="3">Uncharacterized protein</fullName>
    </submittedName>
</protein>
<dbReference type="EnsemblMetazoa" id="GPAI009979-RA">
    <property type="protein sequence ID" value="GPAI009979-PA"/>
    <property type="gene ID" value="GPAI009979"/>
</dbReference>
<accession>A0A1A9ZBX8</accession>
<feature type="compositionally biased region" description="Polar residues" evidence="2">
    <location>
        <begin position="1157"/>
        <end position="1175"/>
    </location>
</feature>
<feature type="region of interest" description="Disordered" evidence="2">
    <location>
        <begin position="351"/>
        <end position="372"/>
    </location>
</feature>
<evidence type="ECO:0000256" key="2">
    <source>
        <dbReference type="SAM" id="MobiDB-lite"/>
    </source>
</evidence>
<feature type="region of interest" description="Disordered" evidence="2">
    <location>
        <begin position="821"/>
        <end position="859"/>
    </location>
</feature>
<proteinExistence type="predicted"/>
<feature type="coiled-coil region" evidence="1">
    <location>
        <begin position="987"/>
        <end position="1024"/>
    </location>
</feature>
<feature type="compositionally biased region" description="Basic and acidic residues" evidence="2">
    <location>
        <begin position="2033"/>
        <end position="2051"/>
    </location>
</feature>
<feature type="compositionally biased region" description="Low complexity" evidence="2">
    <location>
        <begin position="1183"/>
        <end position="1193"/>
    </location>
</feature>
<feature type="region of interest" description="Disordered" evidence="2">
    <location>
        <begin position="2033"/>
        <end position="2094"/>
    </location>
</feature>
<organism evidence="3 4">
    <name type="scientific">Glossina pallidipes</name>
    <name type="common">Tsetse fly</name>
    <dbReference type="NCBI Taxonomy" id="7398"/>
    <lineage>
        <taxon>Eukaryota</taxon>
        <taxon>Metazoa</taxon>
        <taxon>Ecdysozoa</taxon>
        <taxon>Arthropoda</taxon>
        <taxon>Hexapoda</taxon>
        <taxon>Insecta</taxon>
        <taxon>Pterygota</taxon>
        <taxon>Neoptera</taxon>
        <taxon>Endopterygota</taxon>
        <taxon>Diptera</taxon>
        <taxon>Brachycera</taxon>
        <taxon>Muscomorpha</taxon>
        <taxon>Hippoboscoidea</taxon>
        <taxon>Glossinidae</taxon>
        <taxon>Glossina</taxon>
    </lineage>
</organism>
<feature type="region of interest" description="Disordered" evidence="2">
    <location>
        <begin position="1760"/>
        <end position="1858"/>
    </location>
</feature>
<feature type="compositionally biased region" description="Low complexity" evidence="2">
    <location>
        <begin position="1516"/>
        <end position="1525"/>
    </location>
</feature>
<feature type="region of interest" description="Disordered" evidence="2">
    <location>
        <begin position="271"/>
        <end position="317"/>
    </location>
</feature>
<feature type="compositionally biased region" description="Basic and acidic residues" evidence="2">
    <location>
        <begin position="2064"/>
        <end position="2086"/>
    </location>
</feature>
<sequence>MVNEINQPKEISENAQLEQRLIASSHALLEMQAEHNQLMQSMERLRERAGELQQMRFQQSSEQQSSSSQSSSSKIQTKITEATETKVEAIAEKSKESVQSEDVDKETASEADYISQKLNEIALLKAQFKKVQNLVSTTEMIEKHLSQQTTSASSLNKETVSEESEITSTYECATSSKSHSLLAKTSSISTSSNQTSNEDSDDKRQLLNTMVDMFQDLSGDLKEQADNLRAERERIKALKEDIYKGYHSLTIMAPARNPNNNYVAHNKSTASGCGGSNSNGTTVTMRKSTGTVPKVSSSNKPTSNSNTTTLEGSAHQQQKTILQPIGVNNVANRCSPLNIVASIQQQQQQKTRQVQQQQQHQQQPQQHKNTEVVAPIRRDLKDLNDYLLTTVVTTANSINSNNNNNQQPSLVQNSNTINSVAGATNSDLENSQESQQRFCYPVRPIPRRSQQTSHNSAQLQNDYLNSANINSNLNTAIGVVIPTTPGLPNSTTAAIIPPVSSSNRSANNSPRNVNLNQQLQQQLLLLQLQHLQQLFEEPQARPLLNLATQLIPSLRTSTSAVQENTITSQNSNEVVHLLQRLQQLQSLNTSNNSNNNSRGDCLTGNLEICTRSLQKSLRSPSMVHEINPNSASSSQREMVVNSASLEDVALSESSDRAQSIQSLHSAVETPTPDNTPSFEELQQRLEASNRNIENMKEQQQQLLRLQTAAKQHLNEMEKLRQQANTLSFPSSSQRLTNDTDGAPEYQSVEQIHTDMSSLVGRMKNLTAFIQNQNELSSLLGDDGPEILAEQEALQRKLEDLRNQRDEMRNLVTELQDINRSAEETAKEARQRQFEQEKDVVEQEPESPKSQQTAKSVKSNTMERVVPVEYTRVVPIELLQSANRHSNNVMQSESELDPEEDEGPAATVLIQQREADIDAMKSQLKRLKEMMETVNMIETHTINDPKTLGRTPPRESCNEFDRDRSLLVTTSSLSNNDSGNEEYISRKVRMLNEVTTDLRAQAESLQAERNRIYALKAEIERRKNQAATAAQIGEEALKRSSLTPTPTPKSLERRLQEHEQNQEERDRLKTEYELKKKEFELLCQRLQDEQPVNETPSMRPDIVSEADDEAEEDVNDSDYAASAKFQPNASTPAVSRNAPSVDTSSRQRNAKDSMDPTVVSSNTAAHIAQADSSTHDGASLEGASIQSGSSRSYSIPPPMSAMGLNFPGPIPPPLPSAWNPHQYYYGAGIPPPPPPPPAAFASGQTATLNNPPNGGDCICNANNLGAATSSSTTTATTNIQLNMLQQFVHTQQMLINSVCHCNQMLWHQQREIEKLNQTIHLLQDRILALTTGAAVNANISYNMRSESVPPPNLNGVAAGHRTPNNLYVGLNPRAQSEQPPPQYMTAAVRDNAFSNYQHQQQHHIYQQCHQQRMSAGNFNFSTETQQHNAASTATVGIYSTLNNAIPENARSPALQQPPQMYQQQPQQKVAANTTDLMYHNYNISQGNKVTPKQICHFRNRTEELNRQTQNPQPPTPVQQQQQQQQQHRYPNTLAGYRTQSYMNLPENRRLRNHDDFLLRPILDIEDNNYDFNNCNPLQLALDFSNSSNATEVNHGNHLHNISSNNVEEEEDTTSEEIKRNLLVNALKNDKFTTKFYESIKEDVFRRLESMLLDKDNTPGSSRQVINNISSNISMRKMYLNEQRGQLQQQQPLALNTTAVNDRELNAAKMNTETDLLMTSTENSPLLLLNMDNEKPEEDCNWRHSVMNNSVAAISASGANAHHANTNLRPLVTGLTKNVTKKRKNQRKQTVSNNVNSSNNNSSNFLEEEDENLKGACSLAAQQQNRQPPNEKKGDENGGANNLLSSSSSTASTANSTCTNTNPNNYDLIAYIITRIRNQTHPNTHINDALLAEIAKLTATVVQNAQTVPSASNNTIATNGGVTSISPKKIYAKIKKLSLPRERDEFLDWYQQYLENNVFSNTNENHNNTSKNKCNSQKAQNKSNNQTQIMTADDGDLAEADQNCSSASNNNNYPNIALIGPVNENVDNNNASKHESIEFENKENPDAENHDNIEGACALISPSLSKSEEMDKDFKTEKSNERGQEDLNIKLSEQSE</sequence>
<feature type="compositionally biased region" description="Low complexity" evidence="2">
    <location>
        <begin position="1838"/>
        <end position="1858"/>
    </location>
</feature>
<reference evidence="3" key="2">
    <citation type="submission" date="2020-05" db="UniProtKB">
        <authorList>
            <consortium name="EnsemblMetazoa"/>
        </authorList>
    </citation>
    <scope>IDENTIFICATION</scope>
    <source>
        <strain evidence="3">IAEA</strain>
    </source>
</reference>
<dbReference type="Proteomes" id="UP000092445">
    <property type="component" value="Unassembled WGS sequence"/>
</dbReference>
<reference evidence="4" key="1">
    <citation type="submission" date="2014-03" db="EMBL/GenBank/DDBJ databases">
        <authorList>
            <person name="Aksoy S."/>
            <person name="Warren W."/>
            <person name="Wilson R.K."/>
        </authorList>
    </citation>
    <scope>NUCLEOTIDE SEQUENCE [LARGE SCALE GENOMIC DNA]</scope>
    <source>
        <strain evidence="4">IAEA</strain>
    </source>
</reference>
<evidence type="ECO:0000313" key="4">
    <source>
        <dbReference type="Proteomes" id="UP000092445"/>
    </source>
</evidence>
<feature type="compositionally biased region" description="Low complexity" evidence="2">
    <location>
        <begin position="1789"/>
        <end position="1802"/>
    </location>
</feature>
<feature type="region of interest" description="Disordered" evidence="2">
    <location>
        <begin position="883"/>
        <end position="902"/>
    </location>
</feature>
<dbReference type="VEuPathDB" id="VectorBase:GPAI009979"/>
<feature type="compositionally biased region" description="Acidic residues" evidence="2">
    <location>
        <begin position="893"/>
        <end position="902"/>
    </location>
</feature>
<evidence type="ECO:0000256" key="1">
    <source>
        <dbReference type="SAM" id="Coils"/>
    </source>
</evidence>
<feature type="compositionally biased region" description="Polar residues" evidence="2">
    <location>
        <begin position="847"/>
        <end position="859"/>
    </location>
</feature>
<feature type="compositionally biased region" description="Basic and acidic residues" evidence="2">
    <location>
        <begin position="1049"/>
        <end position="1069"/>
    </location>
</feature>
<feature type="region of interest" description="Disordered" evidence="2">
    <location>
        <begin position="1032"/>
        <end position="1069"/>
    </location>
</feature>
<feature type="compositionally biased region" description="Polar residues" evidence="2">
    <location>
        <begin position="723"/>
        <end position="739"/>
    </location>
</feature>
<feature type="coiled-coil region" evidence="1">
    <location>
        <begin position="909"/>
        <end position="936"/>
    </location>
</feature>
<feature type="region of interest" description="Disordered" evidence="2">
    <location>
        <begin position="650"/>
        <end position="677"/>
    </location>
</feature>
<feature type="region of interest" description="Disordered" evidence="2">
    <location>
        <begin position="1122"/>
        <end position="1193"/>
    </location>
</feature>
<feature type="compositionally biased region" description="Low complexity" evidence="2">
    <location>
        <begin position="292"/>
        <end position="309"/>
    </location>
</feature>
<evidence type="ECO:0000313" key="3">
    <source>
        <dbReference type="EnsemblMetazoa" id="GPAI009979-PA"/>
    </source>
</evidence>
<feature type="region of interest" description="Disordered" evidence="2">
    <location>
        <begin position="723"/>
        <end position="745"/>
    </location>
</feature>
<keyword evidence="4" id="KW-1185">Reference proteome</keyword>
<feature type="compositionally biased region" description="Polar residues" evidence="2">
    <location>
        <begin position="1124"/>
        <end position="1146"/>
    </location>
</feature>
<name>A0A1A9ZBX8_GLOPL</name>
<feature type="compositionally biased region" description="Low complexity" evidence="2">
    <location>
        <begin position="58"/>
        <end position="73"/>
    </location>
</feature>
<feature type="compositionally biased region" description="Basic and acidic residues" evidence="2">
    <location>
        <begin position="821"/>
        <end position="840"/>
    </location>
</feature>
<feature type="region of interest" description="Disordered" evidence="2">
    <location>
        <begin position="1958"/>
        <end position="1983"/>
    </location>
</feature>
<feature type="compositionally biased region" description="Polar residues" evidence="2">
    <location>
        <begin position="883"/>
        <end position="892"/>
    </location>
</feature>
<dbReference type="STRING" id="7398.A0A1A9ZBX8"/>
<feature type="coiled-coil region" evidence="1">
    <location>
        <begin position="678"/>
        <end position="722"/>
    </location>
</feature>
<feature type="region of interest" description="Disordered" evidence="2">
    <location>
        <begin position="33"/>
        <end position="80"/>
    </location>
</feature>
<feature type="region of interest" description="Disordered" evidence="2">
    <location>
        <begin position="1502"/>
        <end position="1527"/>
    </location>
</feature>
<keyword evidence="1" id="KW-0175">Coiled coil</keyword>
<feature type="compositionally biased region" description="Low complexity" evidence="2">
    <location>
        <begin position="351"/>
        <end position="366"/>
    </location>
</feature>